<protein>
    <recommendedName>
        <fullName evidence="4">UspA domain-containing protein</fullName>
    </recommendedName>
</protein>
<dbReference type="PANTHER" id="PTHR46268">
    <property type="entry name" value="STRESS RESPONSE PROTEIN NHAX"/>
    <property type="match status" value="1"/>
</dbReference>
<sequence>MKTIIAATNFSEVSNHAVDFAADVAKAVKARLIIFNVVNIVPAMSDAQLPLDACGATIEETDKLLSELLLKTKKRVNNEIEIEAVYKVGSVIRELDALCDREAPFAVFIASQFVTVLERLVLGTYSVTIAKYSSFPVIVIPPLATMNGFKKVGLAVDLTGSDSLQWPFLRSWLKPFHPQTDIVYVSSGSAGSAKEVPMTVEIQEQLDNFNLKYHFLANDNIVDGIKEYIIKNAPDLLIMFVQKHGIFHKSITKAFIKEPPVPVMFFSSKLKGAFR</sequence>
<keyword evidence="3" id="KW-0067">ATP-binding</keyword>
<dbReference type="PRINTS" id="PR01438">
    <property type="entry name" value="UNVRSLSTRESS"/>
</dbReference>
<evidence type="ECO:0000256" key="1">
    <source>
        <dbReference type="ARBA" id="ARBA00008791"/>
    </source>
</evidence>
<organism evidence="5 6">
    <name type="scientific">Niabella ginsenosidivorans</name>
    <dbReference type="NCBI Taxonomy" id="1176587"/>
    <lineage>
        <taxon>Bacteria</taxon>
        <taxon>Pseudomonadati</taxon>
        <taxon>Bacteroidota</taxon>
        <taxon>Chitinophagia</taxon>
        <taxon>Chitinophagales</taxon>
        <taxon>Chitinophagaceae</taxon>
        <taxon>Niabella</taxon>
    </lineage>
</organism>
<accession>A0A1A9HZJ1</accession>
<gene>
    <name evidence="5" type="ORF">A8C56_07395</name>
</gene>
<dbReference type="SUPFAM" id="SSF52402">
    <property type="entry name" value="Adenine nucleotide alpha hydrolases-like"/>
    <property type="match status" value="1"/>
</dbReference>
<dbReference type="CDD" id="cd00293">
    <property type="entry name" value="USP-like"/>
    <property type="match status" value="1"/>
</dbReference>
<dbReference type="Gene3D" id="3.40.50.12370">
    <property type="match status" value="1"/>
</dbReference>
<evidence type="ECO:0000313" key="6">
    <source>
        <dbReference type="Proteomes" id="UP000077667"/>
    </source>
</evidence>
<keyword evidence="2" id="KW-0547">Nucleotide-binding</keyword>
<dbReference type="PANTHER" id="PTHR46268:SF27">
    <property type="entry name" value="UNIVERSAL STRESS PROTEIN RV2623"/>
    <property type="match status" value="1"/>
</dbReference>
<dbReference type="OrthoDB" id="9788959at2"/>
<dbReference type="GO" id="GO:0005524">
    <property type="term" value="F:ATP binding"/>
    <property type="evidence" value="ECO:0007669"/>
    <property type="project" value="UniProtKB-KW"/>
</dbReference>
<comment type="similarity">
    <text evidence="1">Belongs to the universal stress protein A family.</text>
</comment>
<dbReference type="EMBL" id="CP015772">
    <property type="protein sequence ID" value="ANH80827.1"/>
    <property type="molecule type" value="Genomic_DNA"/>
</dbReference>
<dbReference type="AlphaFoldDB" id="A0A1A9HZJ1"/>
<dbReference type="Proteomes" id="UP000077667">
    <property type="component" value="Chromosome"/>
</dbReference>
<dbReference type="RefSeq" id="WP_067753979.1">
    <property type="nucleotide sequence ID" value="NZ_CP015772.1"/>
</dbReference>
<keyword evidence="6" id="KW-1185">Reference proteome</keyword>
<dbReference type="KEGG" id="nia:A8C56_07395"/>
<dbReference type="InterPro" id="IPR006015">
    <property type="entry name" value="Universal_stress_UspA"/>
</dbReference>
<evidence type="ECO:0000256" key="2">
    <source>
        <dbReference type="ARBA" id="ARBA00022741"/>
    </source>
</evidence>
<feature type="domain" description="UspA" evidence="4">
    <location>
        <begin position="1"/>
        <end position="141"/>
    </location>
</feature>
<dbReference type="Pfam" id="PF00582">
    <property type="entry name" value="Usp"/>
    <property type="match status" value="1"/>
</dbReference>
<dbReference type="STRING" id="1176587.A8C56_07395"/>
<dbReference type="InterPro" id="IPR006016">
    <property type="entry name" value="UspA"/>
</dbReference>
<reference evidence="5 6" key="1">
    <citation type="submission" date="2016-05" db="EMBL/GenBank/DDBJ databases">
        <title>Niabella ginsenosidivorans BS26 whole genome sequencing.</title>
        <authorList>
            <person name="Im W.T."/>
            <person name="Siddiqi M.Z."/>
        </authorList>
    </citation>
    <scope>NUCLEOTIDE SEQUENCE [LARGE SCALE GENOMIC DNA]</scope>
    <source>
        <strain evidence="5 6">BS26</strain>
    </source>
</reference>
<evidence type="ECO:0000256" key="3">
    <source>
        <dbReference type="ARBA" id="ARBA00022840"/>
    </source>
</evidence>
<proteinExistence type="inferred from homology"/>
<evidence type="ECO:0000313" key="5">
    <source>
        <dbReference type="EMBL" id="ANH80827.1"/>
    </source>
</evidence>
<evidence type="ECO:0000259" key="4">
    <source>
        <dbReference type="Pfam" id="PF00582"/>
    </source>
</evidence>
<name>A0A1A9HZJ1_9BACT</name>